<dbReference type="GO" id="GO:0061503">
    <property type="term" value="F:tRNA threonylcarbamoyladenosine dehydratase"/>
    <property type="evidence" value="ECO:0007669"/>
    <property type="project" value="TreeGrafter"/>
</dbReference>
<sequence>MQSEFSRTERILGKEAVEKLKSSSVAVFGLGGVGSWTAEALARSGVGAIALFDDDSICPSNINRQLPATHSTVGRKKTEVMKDRILDINPLCAVTAWDCFYSAQNAGDYPLDKYDYIVDAVDTVSSKLLLVERAMAAGVPIISCMGTGNKLDPARLEVADIYETSVCPLAKVMRKELRARGVDALKVVYSREEPIKPLETGEEDGCPGPETAGNHSRRRQVPGSVSFVPPVAGFLLASRVVRDLISGLEPVEKAENVGEN</sequence>
<accession>A0A1W2AV84</accession>
<feature type="region of interest" description="Disordered" evidence="1">
    <location>
        <begin position="196"/>
        <end position="221"/>
    </location>
</feature>
<protein>
    <submittedName>
        <fullName evidence="3">tRNA A37 threonylcarbamoyladenosine dehydratase</fullName>
    </submittedName>
</protein>
<name>A0A1W2AV84_9FIRM</name>
<evidence type="ECO:0000313" key="3">
    <source>
        <dbReference type="EMBL" id="SMC64524.1"/>
    </source>
</evidence>
<dbReference type="FunFam" id="3.40.50.720:FF:000141">
    <property type="entry name" value="tRNA threonylcarbamoyladenosine dehydratase"/>
    <property type="match status" value="1"/>
</dbReference>
<dbReference type="GO" id="GO:0061504">
    <property type="term" value="P:cyclic threonylcarbamoyladenosine biosynthetic process"/>
    <property type="evidence" value="ECO:0007669"/>
    <property type="project" value="TreeGrafter"/>
</dbReference>
<keyword evidence="4" id="KW-1185">Reference proteome</keyword>
<dbReference type="RefSeq" id="WP_084234644.1">
    <property type="nucleotide sequence ID" value="NZ_FWXW01000004.1"/>
</dbReference>
<dbReference type="Pfam" id="PF00899">
    <property type="entry name" value="ThiF"/>
    <property type="match status" value="1"/>
</dbReference>
<reference evidence="3 4" key="1">
    <citation type="submission" date="2017-04" db="EMBL/GenBank/DDBJ databases">
        <authorList>
            <person name="Afonso C.L."/>
            <person name="Miller P.J."/>
            <person name="Scott M.A."/>
            <person name="Spackman E."/>
            <person name="Goraichik I."/>
            <person name="Dimitrov K.M."/>
            <person name="Suarez D.L."/>
            <person name="Swayne D.E."/>
        </authorList>
    </citation>
    <scope>NUCLEOTIDE SEQUENCE [LARGE SCALE GENOMIC DNA]</scope>
    <source>
        <strain evidence="3 4">DSM 12816</strain>
    </source>
</reference>
<gene>
    <name evidence="3" type="ORF">SAMN02745168_1972</name>
</gene>
<evidence type="ECO:0000259" key="2">
    <source>
        <dbReference type="Pfam" id="PF00899"/>
    </source>
</evidence>
<dbReference type="CDD" id="cd00755">
    <property type="entry name" value="YgdL_like"/>
    <property type="match status" value="1"/>
</dbReference>
<proteinExistence type="predicted"/>
<dbReference type="InterPro" id="IPR035985">
    <property type="entry name" value="Ubiquitin-activating_enz"/>
</dbReference>
<dbReference type="PANTHER" id="PTHR43267:SF1">
    <property type="entry name" value="TRNA THREONYLCARBAMOYLADENOSINE DEHYDRATASE"/>
    <property type="match status" value="1"/>
</dbReference>
<dbReference type="SUPFAM" id="SSF69572">
    <property type="entry name" value="Activating enzymes of the ubiquitin-like proteins"/>
    <property type="match status" value="1"/>
</dbReference>
<dbReference type="InterPro" id="IPR045886">
    <property type="entry name" value="ThiF/MoeB/HesA"/>
</dbReference>
<evidence type="ECO:0000313" key="4">
    <source>
        <dbReference type="Proteomes" id="UP000192790"/>
    </source>
</evidence>
<organism evidence="3 4">
    <name type="scientific">Papillibacter cinnamivorans DSM 12816</name>
    <dbReference type="NCBI Taxonomy" id="1122930"/>
    <lineage>
        <taxon>Bacteria</taxon>
        <taxon>Bacillati</taxon>
        <taxon>Bacillota</taxon>
        <taxon>Clostridia</taxon>
        <taxon>Eubacteriales</taxon>
        <taxon>Oscillospiraceae</taxon>
        <taxon>Papillibacter</taxon>
    </lineage>
</organism>
<feature type="domain" description="THIF-type NAD/FAD binding fold" evidence="2">
    <location>
        <begin position="11"/>
        <end position="156"/>
    </location>
</feature>
<dbReference type="InterPro" id="IPR000594">
    <property type="entry name" value="ThiF_NAD_FAD-bd"/>
</dbReference>
<dbReference type="Proteomes" id="UP000192790">
    <property type="component" value="Unassembled WGS sequence"/>
</dbReference>
<dbReference type="PANTHER" id="PTHR43267">
    <property type="entry name" value="TRNA THREONYLCARBAMOYLADENOSINE DEHYDRATASE"/>
    <property type="match status" value="1"/>
</dbReference>
<dbReference type="EMBL" id="FWXW01000004">
    <property type="protein sequence ID" value="SMC64524.1"/>
    <property type="molecule type" value="Genomic_DNA"/>
</dbReference>
<dbReference type="Gene3D" id="3.40.50.720">
    <property type="entry name" value="NAD(P)-binding Rossmann-like Domain"/>
    <property type="match status" value="1"/>
</dbReference>
<dbReference type="GO" id="GO:0008641">
    <property type="term" value="F:ubiquitin-like modifier activating enzyme activity"/>
    <property type="evidence" value="ECO:0007669"/>
    <property type="project" value="InterPro"/>
</dbReference>
<dbReference type="STRING" id="1122930.SAMN02745168_1972"/>
<dbReference type="AlphaFoldDB" id="A0A1W2AV84"/>
<evidence type="ECO:0000256" key="1">
    <source>
        <dbReference type="SAM" id="MobiDB-lite"/>
    </source>
</evidence>
<dbReference type="OrthoDB" id="9804150at2"/>